<organism evidence="6 7">
    <name type="scientific">Allonocardiopsis opalescens</name>
    <dbReference type="NCBI Taxonomy" id="1144618"/>
    <lineage>
        <taxon>Bacteria</taxon>
        <taxon>Bacillati</taxon>
        <taxon>Actinomycetota</taxon>
        <taxon>Actinomycetes</taxon>
        <taxon>Streptosporangiales</taxon>
        <taxon>Allonocardiopsis</taxon>
    </lineage>
</organism>
<evidence type="ECO:0000256" key="1">
    <source>
        <dbReference type="ARBA" id="ARBA00001933"/>
    </source>
</evidence>
<proteinExistence type="inferred from homology"/>
<dbReference type="Gene3D" id="3.30.470.10">
    <property type="match status" value="1"/>
</dbReference>
<dbReference type="Proteomes" id="UP000237846">
    <property type="component" value="Unassembled WGS sequence"/>
</dbReference>
<dbReference type="InterPro" id="IPR036038">
    <property type="entry name" value="Aminotransferase-like"/>
</dbReference>
<dbReference type="SUPFAM" id="SSF56752">
    <property type="entry name" value="D-aminoacid aminotransferase-like PLP-dependent enzymes"/>
    <property type="match status" value="1"/>
</dbReference>
<evidence type="ECO:0000313" key="7">
    <source>
        <dbReference type="Proteomes" id="UP000237846"/>
    </source>
</evidence>
<evidence type="ECO:0000256" key="5">
    <source>
        <dbReference type="RuleBase" id="RU004516"/>
    </source>
</evidence>
<evidence type="ECO:0000256" key="3">
    <source>
        <dbReference type="ARBA" id="ARBA00022898"/>
    </source>
</evidence>
<dbReference type="Pfam" id="PF01063">
    <property type="entry name" value="Aminotran_4"/>
    <property type="match status" value="1"/>
</dbReference>
<reference evidence="6 7" key="1">
    <citation type="submission" date="2018-03" db="EMBL/GenBank/DDBJ databases">
        <title>Genomic Encyclopedia of Archaeal and Bacterial Type Strains, Phase II (KMG-II): from individual species to whole genera.</title>
        <authorList>
            <person name="Goeker M."/>
        </authorList>
    </citation>
    <scope>NUCLEOTIDE SEQUENCE [LARGE SCALE GENOMIC DNA]</scope>
    <source>
        <strain evidence="6 7">DSM 45601</strain>
    </source>
</reference>
<dbReference type="InterPro" id="IPR043132">
    <property type="entry name" value="BCAT-like_C"/>
</dbReference>
<keyword evidence="6" id="KW-0032">Aminotransferase</keyword>
<dbReference type="GO" id="GO:0005829">
    <property type="term" value="C:cytosol"/>
    <property type="evidence" value="ECO:0007669"/>
    <property type="project" value="TreeGrafter"/>
</dbReference>
<keyword evidence="6" id="KW-0808">Transferase</keyword>
<dbReference type="GO" id="GO:0008483">
    <property type="term" value="F:transaminase activity"/>
    <property type="evidence" value="ECO:0007669"/>
    <property type="project" value="UniProtKB-KW"/>
</dbReference>
<dbReference type="EMBL" id="PVZC01000008">
    <property type="protein sequence ID" value="PRX96084.1"/>
    <property type="molecule type" value="Genomic_DNA"/>
</dbReference>
<comment type="caution">
    <text evidence="6">The sequence shown here is derived from an EMBL/GenBank/DDBJ whole genome shotgun (WGS) entry which is preliminary data.</text>
</comment>
<dbReference type="PANTHER" id="PTHR42743:SF11">
    <property type="entry name" value="AMINODEOXYCHORISMATE LYASE"/>
    <property type="match status" value="1"/>
</dbReference>
<dbReference type="CDD" id="cd00449">
    <property type="entry name" value="PLPDE_IV"/>
    <property type="match status" value="1"/>
</dbReference>
<evidence type="ECO:0000256" key="2">
    <source>
        <dbReference type="ARBA" id="ARBA00009320"/>
    </source>
</evidence>
<dbReference type="AlphaFoldDB" id="A0A2T0PX23"/>
<accession>A0A2T0PX23</accession>
<dbReference type="InterPro" id="IPR050571">
    <property type="entry name" value="Class-IV_PLP-Dep_Aminotrnsfr"/>
</dbReference>
<dbReference type="PROSITE" id="PS00770">
    <property type="entry name" value="AA_TRANSFER_CLASS_4"/>
    <property type="match status" value="1"/>
</dbReference>
<dbReference type="InterPro" id="IPR018300">
    <property type="entry name" value="Aminotrans_IV_CS"/>
</dbReference>
<gene>
    <name evidence="6" type="ORF">CLV72_10889</name>
</gene>
<protein>
    <submittedName>
        <fullName evidence="6">Branched-chain amino acid aminotransferase</fullName>
    </submittedName>
</protein>
<dbReference type="Gene3D" id="3.20.10.10">
    <property type="entry name" value="D-amino Acid Aminotransferase, subunit A, domain 2"/>
    <property type="match status" value="1"/>
</dbReference>
<keyword evidence="7" id="KW-1185">Reference proteome</keyword>
<keyword evidence="3 5" id="KW-0663">Pyridoxal phosphate</keyword>
<comment type="cofactor">
    <cofactor evidence="1 5">
        <name>pyridoxal 5'-phosphate</name>
        <dbReference type="ChEBI" id="CHEBI:597326"/>
    </cofactor>
</comment>
<name>A0A2T0PX23_9ACTN</name>
<dbReference type="PANTHER" id="PTHR42743">
    <property type="entry name" value="AMINO-ACID AMINOTRANSFERASE"/>
    <property type="match status" value="1"/>
</dbReference>
<sequence length="281" mass="29320">MIWVGGGGAGGGAGRLVEEAQARVSVFDHGLTVGDGVFETVKADHGSPFALSRHLRRLARSAEGLGLGSPDLDDIRRGVHAVLDAGPPLERARVRITVTAGLAPLGSERTPGEPTFVVAAADAGPWQSYADVAVVPWTRNERGALTGLKTTSYAENVRALAYAKERGANEAVFANTAGRLCEGTGSNVFAVLDGRLLTPPLSSGCLAGITRELVLEWFGGEEADLEPEVLTTASEVFLTSTVRDVQPVRSVDGAALRPAPGSVTQAVMESFAKHSADLRDP</sequence>
<dbReference type="GO" id="GO:0046394">
    <property type="term" value="P:carboxylic acid biosynthetic process"/>
    <property type="evidence" value="ECO:0007669"/>
    <property type="project" value="UniProtKB-ARBA"/>
</dbReference>
<evidence type="ECO:0000313" key="6">
    <source>
        <dbReference type="EMBL" id="PRX96084.1"/>
    </source>
</evidence>
<dbReference type="InterPro" id="IPR043131">
    <property type="entry name" value="BCAT-like_N"/>
</dbReference>
<evidence type="ECO:0000256" key="4">
    <source>
        <dbReference type="RuleBase" id="RU004106"/>
    </source>
</evidence>
<dbReference type="InterPro" id="IPR001544">
    <property type="entry name" value="Aminotrans_IV"/>
</dbReference>
<comment type="similarity">
    <text evidence="2 4">Belongs to the class-IV pyridoxal-phosphate-dependent aminotransferase family.</text>
</comment>
<dbReference type="RefSeq" id="WP_170141094.1">
    <property type="nucleotide sequence ID" value="NZ_PVZC01000008.1"/>
</dbReference>